<comment type="caution">
    <text evidence="1">The sequence shown here is derived from an EMBL/GenBank/DDBJ whole genome shotgun (WGS) entry which is preliminary data.</text>
</comment>
<sequence length="101" mass="12139">MPFLKYVNLIKTNKVLEFYTADQNYLHTMLQVAKMDYVELNNGWNDFIHHYYTDSSKTVLKLNDSRTKNTKFVHIQLRSADHWDADKLWRITNSPVTDWEL</sequence>
<name>A0A0F9J660_9ZZZZ</name>
<proteinExistence type="predicted"/>
<organism evidence="1">
    <name type="scientific">marine sediment metagenome</name>
    <dbReference type="NCBI Taxonomy" id="412755"/>
    <lineage>
        <taxon>unclassified sequences</taxon>
        <taxon>metagenomes</taxon>
        <taxon>ecological metagenomes</taxon>
    </lineage>
</organism>
<gene>
    <name evidence="1" type="ORF">LCGC14_1493190</name>
</gene>
<accession>A0A0F9J660</accession>
<dbReference type="EMBL" id="LAZR01010757">
    <property type="protein sequence ID" value="KKM65249.1"/>
    <property type="molecule type" value="Genomic_DNA"/>
</dbReference>
<reference evidence="1" key="1">
    <citation type="journal article" date="2015" name="Nature">
        <title>Complex archaea that bridge the gap between prokaryotes and eukaryotes.</title>
        <authorList>
            <person name="Spang A."/>
            <person name="Saw J.H."/>
            <person name="Jorgensen S.L."/>
            <person name="Zaremba-Niedzwiedzka K."/>
            <person name="Martijn J."/>
            <person name="Lind A.E."/>
            <person name="van Eijk R."/>
            <person name="Schleper C."/>
            <person name="Guy L."/>
            <person name="Ettema T.J."/>
        </authorList>
    </citation>
    <scope>NUCLEOTIDE SEQUENCE</scope>
</reference>
<protein>
    <submittedName>
        <fullName evidence="1">Uncharacterized protein</fullName>
    </submittedName>
</protein>
<evidence type="ECO:0000313" key="1">
    <source>
        <dbReference type="EMBL" id="KKM65249.1"/>
    </source>
</evidence>
<dbReference type="AlphaFoldDB" id="A0A0F9J660"/>